<dbReference type="Proteomes" id="UP000445144">
    <property type="component" value="Unassembled WGS sequence"/>
</dbReference>
<dbReference type="RefSeq" id="WP_162033498.1">
    <property type="nucleotide sequence ID" value="NZ_CACVBR010000030.1"/>
</dbReference>
<proteinExistence type="predicted"/>
<dbReference type="InterPro" id="IPR025361">
    <property type="entry name" value="DUF4265"/>
</dbReference>
<evidence type="ECO:0000313" key="1">
    <source>
        <dbReference type="EMBL" id="CAA7196726.1"/>
    </source>
</evidence>
<dbReference type="Pfam" id="PF14085">
    <property type="entry name" value="DUF4265"/>
    <property type="match status" value="1"/>
</dbReference>
<dbReference type="EMBL" id="CACVBR010000030">
    <property type="protein sequence ID" value="CAA7196726.1"/>
    <property type="molecule type" value="Genomic_DNA"/>
</dbReference>
<name>A0A6N4XAV2_9FLAO</name>
<evidence type="ECO:0000313" key="2">
    <source>
        <dbReference type="Proteomes" id="UP000445144"/>
    </source>
</evidence>
<gene>
    <name evidence="1" type="ORF">CHRY9293_02801</name>
</gene>
<keyword evidence="2" id="KW-1185">Reference proteome</keyword>
<protein>
    <recommendedName>
        <fullName evidence="3">DUF4265 domain-containing protein</fullName>
    </recommendedName>
</protein>
<dbReference type="AlphaFoldDB" id="A0A6N4XAV2"/>
<reference evidence="1 2" key="1">
    <citation type="submission" date="2020-01" db="EMBL/GenBank/DDBJ databases">
        <authorList>
            <person name="Rodrigo-Torres L."/>
            <person name="Arahal R. D."/>
            <person name="Lucena T."/>
        </authorList>
    </citation>
    <scope>NUCLEOTIDE SEQUENCE [LARGE SCALE GENOMIC DNA]</scope>
    <source>
        <strain evidence="1 2">CECT 9293</strain>
    </source>
</reference>
<evidence type="ECO:0008006" key="3">
    <source>
        <dbReference type="Google" id="ProtNLM"/>
    </source>
</evidence>
<sequence>MENKVILTYYDVWENVAEETLWIDSLDNKRYQIKNIPFFAPNLAYNDIITVEEDEGSLYFEEIVEPSEHSTIQITFFRNETIEQTIKDIESLNCSWEGMHEQQFIAVDIPPVVDYKKVKEYLYQQFDNKILDYKEACLSETHLKNLR</sequence>
<organism evidence="1 2">
    <name type="scientific">Chryseobacterium potabilaquae</name>
    <dbReference type="NCBI Taxonomy" id="2675057"/>
    <lineage>
        <taxon>Bacteria</taxon>
        <taxon>Pseudomonadati</taxon>
        <taxon>Bacteroidota</taxon>
        <taxon>Flavobacteriia</taxon>
        <taxon>Flavobacteriales</taxon>
        <taxon>Weeksellaceae</taxon>
        <taxon>Chryseobacterium group</taxon>
        <taxon>Chryseobacterium</taxon>
    </lineage>
</organism>
<accession>A0A6N4XAV2</accession>